<dbReference type="AlphaFoldDB" id="A0A329QBD2"/>
<evidence type="ECO:0000256" key="2">
    <source>
        <dbReference type="ARBA" id="ARBA00023027"/>
    </source>
</evidence>
<keyword evidence="5" id="KW-1185">Reference proteome</keyword>
<dbReference type="GO" id="GO:0051287">
    <property type="term" value="F:NAD binding"/>
    <property type="evidence" value="ECO:0007669"/>
    <property type="project" value="InterPro"/>
</dbReference>
<gene>
    <name evidence="4" type="ORF">DPM12_20275</name>
</gene>
<evidence type="ECO:0000259" key="3">
    <source>
        <dbReference type="Pfam" id="PF02826"/>
    </source>
</evidence>
<dbReference type="Proteomes" id="UP000250462">
    <property type="component" value="Unassembled WGS sequence"/>
</dbReference>
<dbReference type="Pfam" id="PF02826">
    <property type="entry name" value="2-Hacid_dh_C"/>
    <property type="match status" value="1"/>
</dbReference>
<evidence type="ECO:0000313" key="5">
    <source>
        <dbReference type="Proteomes" id="UP000250462"/>
    </source>
</evidence>
<dbReference type="PANTHER" id="PTHR43333:SF1">
    <property type="entry name" value="D-ISOMER SPECIFIC 2-HYDROXYACID DEHYDROGENASE NAD-BINDING DOMAIN-CONTAINING PROTEIN"/>
    <property type="match status" value="1"/>
</dbReference>
<dbReference type="InterPro" id="IPR029753">
    <property type="entry name" value="D-isomer_DH_CS"/>
</dbReference>
<dbReference type="RefSeq" id="WP_112260201.1">
    <property type="nucleotide sequence ID" value="NZ_QMIG01000035.1"/>
</dbReference>
<dbReference type="GO" id="GO:0016616">
    <property type="term" value="F:oxidoreductase activity, acting on the CH-OH group of donors, NAD or NADP as acceptor"/>
    <property type="evidence" value="ECO:0007669"/>
    <property type="project" value="UniProtKB-ARBA"/>
</dbReference>
<keyword evidence="1" id="KW-0560">Oxidoreductase</keyword>
<dbReference type="OrthoDB" id="4324715at2"/>
<protein>
    <submittedName>
        <fullName evidence="4">Hydroxyacid dehydrogenase</fullName>
    </submittedName>
</protein>
<feature type="domain" description="D-isomer specific 2-hydroxyacid dehydrogenase NAD-binding" evidence="3">
    <location>
        <begin position="90"/>
        <end position="252"/>
    </location>
</feature>
<comment type="caution">
    <text evidence="4">The sequence shown here is derived from an EMBL/GenBank/DDBJ whole genome shotgun (WGS) entry which is preliminary data.</text>
</comment>
<name>A0A329QBD2_9ACTN</name>
<accession>A0A329QBD2</accession>
<dbReference type="PROSITE" id="PS00671">
    <property type="entry name" value="D_2_HYDROXYACID_DH_3"/>
    <property type="match status" value="1"/>
</dbReference>
<organism evidence="4 5">
    <name type="scientific">Phytoactinopolyspora halophila</name>
    <dbReference type="NCBI Taxonomy" id="1981511"/>
    <lineage>
        <taxon>Bacteria</taxon>
        <taxon>Bacillati</taxon>
        <taxon>Actinomycetota</taxon>
        <taxon>Actinomycetes</taxon>
        <taxon>Jiangellales</taxon>
        <taxon>Jiangellaceae</taxon>
        <taxon>Phytoactinopolyspora</taxon>
    </lineage>
</organism>
<keyword evidence="2" id="KW-0520">NAD</keyword>
<sequence length="288" mass="30121">MVRQAGAVVVDLAGAQALAWTAWTDLASFPKSLPAGIEWVQLPSAGVERWVEAGIIDRARVWTSAVGVCATPVAEHALTLLLAGVRLLPECLRSAEWARTDLLPRVGTLAGSVVGIVGGGSIARALIPALAALGAEASVVNRGGHPVPGAVETRPVAEIGDFWEAVDHVVVAAPDTPDTRHLVGSAELDAMKQTAWLINIARGPIVDTEALVRALDSASIAGAGLDVTDPEPLPAAHPLWGHPKVIVTPHVADAAMTLRGFHQRLTGNIRRWMAGEDLVGVIDLDRGY</sequence>
<dbReference type="PANTHER" id="PTHR43333">
    <property type="entry name" value="2-HACID_DH_C DOMAIN-CONTAINING PROTEIN"/>
    <property type="match status" value="1"/>
</dbReference>
<dbReference type="InterPro" id="IPR036291">
    <property type="entry name" value="NAD(P)-bd_dom_sf"/>
</dbReference>
<evidence type="ECO:0000256" key="1">
    <source>
        <dbReference type="ARBA" id="ARBA00023002"/>
    </source>
</evidence>
<proteinExistence type="predicted"/>
<reference evidence="4 5" key="1">
    <citation type="submission" date="2018-06" db="EMBL/GenBank/DDBJ databases">
        <title>Phytoactinopolyspora halophila sp. nov., a novel halophilic actinomycete isolated from a saline soil in China.</title>
        <authorList>
            <person name="Tang S.-K."/>
        </authorList>
    </citation>
    <scope>NUCLEOTIDE SEQUENCE [LARGE SCALE GENOMIC DNA]</scope>
    <source>
        <strain evidence="4 5">YIM 96934</strain>
    </source>
</reference>
<dbReference type="InterPro" id="IPR006140">
    <property type="entry name" value="D-isomer_DH_NAD-bd"/>
</dbReference>
<dbReference type="Gene3D" id="3.40.50.720">
    <property type="entry name" value="NAD(P)-binding Rossmann-like Domain"/>
    <property type="match status" value="2"/>
</dbReference>
<evidence type="ECO:0000313" key="4">
    <source>
        <dbReference type="EMBL" id="RAW09720.1"/>
    </source>
</evidence>
<dbReference type="EMBL" id="QMIG01000035">
    <property type="protein sequence ID" value="RAW09720.1"/>
    <property type="molecule type" value="Genomic_DNA"/>
</dbReference>
<dbReference type="SUPFAM" id="SSF51735">
    <property type="entry name" value="NAD(P)-binding Rossmann-fold domains"/>
    <property type="match status" value="1"/>
</dbReference>